<dbReference type="AlphaFoldDB" id="A0A365XYC5"/>
<dbReference type="GO" id="GO:0016987">
    <property type="term" value="F:sigma factor activity"/>
    <property type="evidence" value="ECO:0007669"/>
    <property type="project" value="UniProtKB-KW"/>
</dbReference>
<dbReference type="Proteomes" id="UP000253410">
    <property type="component" value="Unassembled WGS sequence"/>
</dbReference>
<gene>
    <name evidence="6" type="ORF">DF182_00985</name>
</gene>
<dbReference type="InterPro" id="IPR036388">
    <property type="entry name" value="WH-like_DNA-bd_sf"/>
</dbReference>
<evidence type="ECO:0000313" key="7">
    <source>
        <dbReference type="Proteomes" id="UP000253410"/>
    </source>
</evidence>
<sequence>MNMWDYKALSDAELLLLLKEGQEHAFNEVYTRYFGLLFRYAYNILNDEEECSDVIQEIFVWIWENREQLDITTLKGYLMAAVRYRLARTIQTSQRRAAILSTNIPRHTFTLIDDDIDVKALRKVINEFTATLPERAREIFQLSRMQHFSNKEIAIRLGISEKTVENQITIALKKLKSDLGKKMLTLFFF</sequence>
<evidence type="ECO:0000256" key="4">
    <source>
        <dbReference type="ARBA" id="ARBA00023163"/>
    </source>
</evidence>
<dbReference type="InterPro" id="IPR013325">
    <property type="entry name" value="RNA_pol_sigma_r2"/>
</dbReference>
<feature type="domain" description="HTH luxR-type" evidence="5">
    <location>
        <begin position="129"/>
        <end position="183"/>
    </location>
</feature>
<dbReference type="SUPFAM" id="SSF88659">
    <property type="entry name" value="Sigma3 and sigma4 domains of RNA polymerase sigma factors"/>
    <property type="match status" value="1"/>
</dbReference>
<accession>A0A365XYC5</accession>
<keyword evidence="7" id="KW-1185">Reference proteome</keyword>
<dbReference type="SMART" id="SM00421">
    <property type="entry name" value="HTH_LUXR"/>
    <property type="match status" value="1"/>
</dbReference>
<dbReference type="InterPro" id="IPR000792">
    <property type="entry name" value="Tscrpt_reg_LuxR_C"/>
</dbReference>
<dbReference type="InterPro" id="IPR013249">
    <property type="entry name" value="RNA_pol_sigma70_r4_t2"/>
</dbReference>
<dbReference type="NCBIfam" id="TIGR02937">
    <property type="entry name" value="sigma70-ECF"/>
    <property type="match status" value="1"/>
</dbReference>
<evidence type="ECO:0000256" key="1">
    <source>
        <dbReference type="ARBA" id="ARBA00010641"/>
    </source>
</evidence>
<dbReference type="Pfam" id="PF04542">
    <property type="entry name" value="Sigma70_r2"/>
    <property type="match status" value="1"/>
</dbReference>
<keyword evidence="2" id="KW-0805">Transcription regulation</keyword>
<dbReference type="InterPro" id="IPR013324">
    <property type="entry name" value="RNA_pol_sigma_r3/r4-like"/>
</dbReference>
<organism evidence="6 7">
    <name type="scientific">Chitinophaga flava</name>
    <dbReference type="NCBI Taxonomy" id="2259036"/>
    <lineage>
        <taxon>Bacteria</taxon>
        <taxon>Pseudomonadati</taxon>
        <taxon>Bacteroidota</taxon>
        <taxon>Chitinophagia</taxon>
        <taxon>Chitinophagales</taxon>
        <taxon>Chitinophagaceae</taxon>
        <taxon>Chitinophaga</taxon>
    </lineage>
</organism>
<dbReference type="InterPro" id="IPR014327">
    <property type="entry name" value="RNA_pol_sigma70_bacteroid"/>
</dbReference>
<dbReference type="GO" id="GO:0003677">
    <property type="term" value="F:DNA binding"/>
    <property type="evidence" value="ECO:0007669"/>
    <property type="project" value="InterPro"/>
</dbReference>
<dbReference type="RefSeq" id="WP_113613828.1">
    <property type="nucleotide sequence ID" value="NZ_QFFJ01000001.1"/>
</dbReference>
<dbReference type="InterPro" id="IPR007627">
    <property type="entry name" value="RNA_pol_sigma70_r2"/>
</dbReference>
<dbReference type="EMBL" id="QFFJ01000001">
    <property type="protein sequence ID" value="RBL91230.1"/>
    <property type="molecule type" value="Genomic_DNA"/>
</dbReference>
<dbReference type="InterPro" id="IPR014284">
    <property type="entry name" value="RNA_pol_sigma-70_dom"/>
</dbReference>
<keyword evidence="3" id="KW-0731">Sigma factor</keyword>
<dbReference type="SUPFAM" id="SSF88946">
    <property type="entry name" value="Sigma2 domain of RNA polymerase sigma factors"/>
    <property type="match status" value="1"/>
</dbReference>
<comment type="similarity">
    <text evidence="1">Belongs to the sigma-70 factor family. ECF subfamily.</text>
</comment>
<evidence type="ECO:0000256" key="2">
    <source>
        <dbReference type="ARBA" id="ARBA00023015"/>
    </source>
</evidence>
<dbReference type="InterPro" id="IPR039425">
    <property type="entry name" value="RNA_pol_sigma-70-like"/>
</dbReference>
<dbReference type="Gene3D" id="1.10.1740.10">
    <property type="match status" value="1"/>
</dbReference>
<evidence type="ECO:0000313" key="6">
    <source>
        <dbReference type="EMBL" id="RBL91230.1"/>
    </source>
</evidence>
<evidence type="ECO:0000256" key="3">
    <source>
        <dbReference type="ARBA" id="ARBA00023082"/>
    </source>
</evidence>
<name>A0A365XYC5_9BACT</name>
<protein>
    <submittedName>
        <fullName evidence="6">RNA polymerase sigma-70 factor</fullName>
    </submittedName>
</protein>
<keyword evidence="4" id="KW-0804">Transcription</keyword>
<proteinExistence type="inferred from homology"/>
<dbReference type="PANTHER" id="PTHR43133:SF46">
    <property type="entry name" value="RNA POLYMERASE SIGMA-70 FACTOR ECF SUBFAMILY"/>
    <property type="match status" value="1"/>
</dbReference>
<dbReference type="GO" id="GO:0006352">
    <property type="term" value="P:DNA-templated transcription initiation"/>
    <property type="evidence" value="ECO:0007669"/>
    <property type="project" value="InterPro"/>
</dbReference>
<comment type="caution">
    <text evidence="6">The sequence shown here is derived from an EMBL/GenBank/DDBJ whole genome shotgun (WGS) entry which is preliminary data.</text>
</comment>
<dbReference type="NCBIfam" id="TIGR02985">
    <property type="entry name" value="Sig70_bacteroi1"/>
    <property type="match status" value="1"/>
</dbReference>
<reference evidence="6 7" key="1">
    <citation type="submission" date="2018-05" db="EMBL/GenBank/DDBJ databases">
        <title>Chitinophaga sp. K3CV102501T nov., isolated from isolated from a monsoon evergreen broad-leaved forest soil.</title>
        <authorList>
            <person name="Lv Y."/>
        </authorList>
    </citation>
    <scope>NUCLEOTIDE SEQUENCE [LARGE SCALE GENOMIC DNA]</scope>
    <source>
        <strain evidence="6 7">GDMCC 1.1325</strain>
    </source>
</reference>
<evidence type="ECO:0000259" key="5">
    <source>
        <dbReference type="SMART" id="SM00421"/>
    </source>
</evidence>
<dbReference type="Pfam" id="PF08281">
    <property type="entry name" value="Sigma70_r4_2"/>
    <property type="match status" value="1"/>
</dbReference>
<dbReference type="PANTHER" id="PTHR43133">
    <property type="entry name" value="RNA POLYMERASE ECF-TYPE SIGMA FACTO"/>
    <property type="match status" value="1"/>
</dbReference>
<dbReference type="Gene3D" id="1.10.10.10">
    <property type="entry name" value="Winged helix-like DNA-binding domain superfamily/Winged helix DNA-binding domain"/>
    <property type="match status" value="1"/>
</dbReference>
<dbReference type="OrthoDB" id="665981at2"/>